<dbReference type="PANTHER" id="PTHR35936:SF17">
    <property type="entry name" value="ARGININE-BINDING EXTRACELLULAR PROTEIN ARTP"/>
    <property type="match status" value="1"/>
</dbReference>
<feature type="domain" description="Solute-binding protein family 3/N-terminal" evidence="8">
    <location>
        <begin position="40"/>
        <end position="263"/>
    </location>
</feature>
<dbReference type="RefSeq" id="WP_129079056.1">
    <property type="nucleotide sequence ID" value="NZ_QOUX01000045.1"/>
</dbReference>
<dbReference type="AlphaFoldDB" id="A0A4Q0VRY0"/>
<dbReference type="PROSITE" id="PS51257">
    <property type="entry name" value="PROKAR_LIPOPROTEIN"/>
    <property type="match status" value="1"/>
</dbReference>
<dbReference type="InterPro" id="IPR001320">
    <property type="entry name" value="Iontro_rcpt_C"/>
</dbReference>
<evidence type="ECO:0000313" key="10">
    <source>
        <dbReference type="EMBL" id="RXI99545.1"/>
    </source>
</evidence>
<feature type="domain" description="Ionotropic glutamate receptor C-terminal" evidence="9">
    <location>
        <begin position="40"/>
        <end position="262"/>
    </location>
</feature>
<dbReference type="Pfam" id="PF00497">
    <property type="entry name" value="SBP_bac_3"/>
    <property type="match status" value="1"/>
</dbReference>
<evidence type="ECO:0000256" key="1">
    <source>
        <dbReference type="ARBA" id="ARBA00004196"/>
    </source>
</evidence>
<keyword evidence="11" id="KW-1185">Reference proteome</keyword>
<dbReference type="PROSITE" id="PS01039">
    <property type="entry name" value="SBP_BACTERIAL_3"/>
    <property type="match status" value="1"/>
</dbReference>
<evidence type="ECO:0000259" key="8">
    <source>
        <dbReference type="SMART" id="SM00062"/>
    </source>
</evidence>
<accession>A0A4Q0VRY0</accession>
<keyword evidence="4" id="KW-0564">Palmitate</keyword>
<gene>
    <name evidence="10" type="ORF">DS745_15135</name>
</gene>
<dbReference type="InterPro" id="IPR018313">
    <property type="entry name" value="SBP_3_CS"/>
</dbReference>
<dbReference type="GO" id="GO:0016020">
    <property type="term" value="C:membrane"/>
    <property type="evidence" value="ECO:0007669"/>
    <property type="project" value="InterPro"/>
</dbReference>
<dbReference type="GO" id="GO:0015276">
    <property type="term" value="F:ligand-gated monoatomic ion channel activity"/>
    <property type="evidence" value="ECO:0007669"/>
    <property type="project" value="InterPro"/>
</dbReference>
<protein>
    <submittedName>
        <fullName evidence="10">ABC transporter substrate-binding protein</fullName>
    </submittedName>
</protein>
<evidence type="ECO:0000256" key="3">
    <source>
        <dbReference type="ARBA" id="ARBA00022729"/>
    </source>
</evidence>
<feature type="signal peptide" evidence="7">
    <location>
        <begin position="1"/>
        <end position="22"/>
    </location>
</feature>
<organism evidence="10 11">
    <name type="scientific">Anaerobacillus alkaliphilus</name>
    <dbReference type="NCBI Taxonomy" id="1548597"/>
    <lineage>
        <taxon>Bacteria</taxon>
        <taxon>Bacillati</taxon>
        <taxon>Bacillota</taxon>
        <taxon>Bacilli</taxon>
        <taxon>Bacillales</taxon>
        <taxon>Bacillaceae</taxon>
        <taxon>Anaerobacillus</taxon>
    </lineage>
</organism>
<reference evidence="10 11" key="1">
    <citation type="journal article" date="2019" name="Int. J. Syst. Evol. Microbiol.">
        <title>Anaerobacillus alkaliphilus sp. nov., a novel alkaliphilic and moderately halophilic bacterium.</title>
        <authorList>
            <person name="Borsodi A.K."/>
            <person name="Aszalos J.M."/>
            <person name="Bihari P."/>
            <person name="Nagy I."/>
            <person name="Schumann P."/>
            <person name="Sproer C."/>
            <person name="Kovacs A.L."/>
            <person name="Boka K."/>
            <person name="Dobosy P."/>
            <person name="Ovari M."/>
            <person name="Szili-Kovacs T."/>
            <person name="Toth E."/>
        </authorList>
    </citation>
    <scope>NUCLEOTIDE SEQUENCE [LARGE SCALE GENOMIC DNA]</scope>
    <source>
        <strain evidence="10 11">B16-10</strain>
    </source>
</reference>
<evidence type="ECO:0000256" key="4">
    <source>
        <dbReference type="ARBA" id="ARBA00023139"/>
    </source>
</evidence>
<evidence type="ECO:0000256" key="5">
    <source>
        <dbReference type="ARBA" id="ARBA00023288"/>
    </source>
</evidence>
<dbReference type="Proteomes" id="UP000290649">
    <property type="component" value="Unassembled WGS sequence"/>
</dbReference>
<evidence type="ECO:0000313" key="11">
    <source>
        <dbReference type="Proteomes" id="UP000290649"/>
    </source>
</evidence>
<dbReference type="SMART" id="SM00079">
    <property type="entry name" value="PBPe"/>
    <property type="match status" value="1"/>
</dbReference>
<dbReference type="InterPro" id="IPR001638">
    <property type="entry name" value="Solute-binding_3/MltF_N"/>
</dbReference>
<sequence>MKKNNKLLSIALSCVLSVGLLAGCGTGSTNQGSGGAEKVTLVMGTSADYPPYEFIDTAVSDEIIGFDVDIANYIAEKLGFELKIQDMDFGGLIPALTNNRVDFVLAGMTPTPERLENVDFSDIYYVAEQMIVTKSDSGITTLADLQGKKVGVQLGSIQVGLANDISEEVGGVEIVERNKITDLIQELKANRIDVAIIEDKVAKGHLNANADLSAFVIEEEGEAGSAIAFPKGSELRDQFNEVLREMIENGEMDKLVLKWFYSEE</sequence>
<evidence type="ECO:0000259" key="9">
    <source>
        <dbReference type="SMART" id="SM00079"/>
    </source>
</evidence>
<dbReference type="GO" id="GO:0030313">
    <property type="term" value="C:cell envelope"/>
    <property type="evidence" value="ECO:0007669"/>
    <property type="project" value="UniProtKB-SubCell"/>
</dbReference>
<proteinExistence type="inferred from homology"/>
<evidence type="ECO:0000256" key="7">
    <source>
        <dbReference type="SAM" id="SignalP"/>
    </source>
</evidence>
<dbReference type="SUPFAM" id="SSF53850">
    <property type="entry name" value="Periplasmic binding protein-like II"/>
    <property type="match status" value="1"/>
</dbReference>
<comment type="similarity">
    <text evidence="2 6">Belongs to the bacterial solute-binding protein 3 family.</text>
</comment>
<dbReference type="SMART" id="SM00062">
    <property type="entry name" value="PBPb"/>
    <property type="match status" value="1"/>
</dbReference>
<name>A0A4Q0VRY0_9BACI</name>
<evidence type="ECO:0000256" key="6">
    <source>
        <dbReference type="RuleBase" id="RU003744"/>
    </source>
</evidence>
<keyword evidence="3 7" id="KW-0732">Signal</keyword>
<dbReference type="PANTHER" id="PTHR35936">
    <property type="entry name" value="MEMBRANE-BOUND LYTIC MUREIN TRANSGLYCOSYLASE F"/>
    <property type="match status" value="1"/>
</dbReference>
<dbReference type="OrthoDB" id="9775197at2"/>
<feature type="chain" id="PRO_5039508735" evidence="7">
    <location>
        <begin position="23"/>
        <end position="264"/>
    </location>
</feature>
<comment type="caution">
    <text evidence="10">The sequence shown here is derived from an EMBL/GenBank/DDBJ whole genome shotgun (WGS) entry which is preliminary data.</text>
</comment>
<dbReference type="EMBL" id="QOUX01000045">
    <property type="protein sequence ID" value="RXI99545.1"/>
    <property type="molecule type" value="Genomic_DNA"/>
</dbReference>
<keyword evidence="5" id="KW-0449">Lipoprotein</keyword>
<evidence type="ECO:0000256" key="2">
    <source>
        <dbReference type="ARBA" id="ARBA00010333"/>
    </source>
</evidence>
<comment type="subcellular location">
    <subcellularLocation>
        <location evidence="1">Cell envelope</location>
    </subcellularLocation>
</comment>
<dbReference type="Gene3D" id="3.40.190.10">
    <property type="entry name" value="Periplasmic binding protein-like II"/>
    <property type="match status" value="2"/>
</dbReference>